<gene>
    <name evidence="2" type="ORF">BJ508DRAFT_329840</name>
</gene>
<name>A0A3N4HZC3_ASCIM</name>
<accession>A0A3N4HZC3</accession>
<evidence type="ECO:0000313" key="2">
    <source>
        <dbReference type="EMBL" id="RPA77828.1"/>
    </source>
</evidence>
<feature type="signal peptide" evidence="1">
    <location>
        <begin position="1"/>
        <end position="21"/>
    </location>
</feature>
<proteinExistence type="predicted"/>
<feature type="chain" id="PRO_5018222367" evidence="1">
    <location>
        <begin position="22"/>
        <end position="114"/>
    </location>
</feature>
<organism evidence="2 3">
    <name type="scientific">Ascobolus immersus RN42</name>
    <dbReference type="NCBI Taxonomy" id="1160509"/>
    <lineage>
        <taxon>Eukaryota</taxon>
        <taxon>Fungi</taxon>
        <taxon>Dikarya</taxon>
        <taxon>Ascomycota</taxon>
        <taxon>Pezizomycotina</taxon>
        <taxon>Pezizomycetes</taxon>
        <taxon>Pezizales</taxon>
        <taxon>Ascobolaceae</taxon>
        <taxon>Ascobolus</taxon>
    </lineage>
</organism>
<keyword evidence="1" id="KW-0732">Signal</keyword>
<evidence type="ECO:0000256" key="1">
    <source>
        <dbReference type="SAM" id="SignalP"/>
    </source>
</evidence>
<evidence type="ECO:0000313" key="3">
    <source>
        <dbReference type="Proteomes" id="UP000275078"/>
    </source>
</evidence>
<dbReference type="EMBL" id="ML119720">
    <property type="protein sequence ID" value="RPA77828.1"/>
    <property type="molecule type" value="Genomic_DNA"/>
</dbReference>
<sequence length="114" mass="13033">MQVMGIPAIFTILLLLSSAHAELDIIVNELQVCYGNKSPCDTIRPTCSTPTWYPARKLNDSNPDDIDYHDYRYSNFIIKHITGIYTNILDSARGITYDLVLRDNRVWEHDEGAD</sequence>
<dbReference type="AlphaFoldDB" id="A0A3N4HZC3"/>
<keyword evidence="3" id="KW-1185">Reference proteome</keyword>
<reference evidence="2 3" key="1">
    <citation type="journal article" date="2018" name="Nat. Ecol. Evol.">
        <title>Pezizomycetes genomes reveal the molecular basis of ectomycorrhizal truffle lifestyle.</title>
        <authorList>
            <person name="Murat C."/>
            <person name="Payen T."/>
            <person name="Noel B."/>
            <person name="Kuo A."/>
            <person name="Morin E."/>
            <person name="Chen J."/>
            <person name="Kohler A."/>
            <person name="Krizsan K."/>
            <person name="Balestrini R."/>
            <person name="Da Silva C."/>
            <person name="Montanini B."/>
            <person name="Hainaut M."/>
            <person name="Levati E."/>
            <person name="Barry K.W."/>
            <person name="Belfiori B."/>
            <person name="Cichocki N."/>
            <person name="Clum A."/>
            <person name="Dockter R.B."/>
            <person name="Fauchery L."/>
            <person name="Guy J."/>
            <person name="Iotti M."/>
            <person name="Le Tacon F."/>
            <person name="Lindquist E.A."/>
            <person name="Lipzen A."/>
            <person name="Malagnac F."/>
            <person name="Mello A."/>
            <person name="Molinier V."/>
            <person name="Miyauchi S."/>
            <person name="Poulain J."/>
            <person name="Riccioni C."/>
            <person name="Rubini A."/>
            <person name="Sitrit Y."/>
            <person name="Splivallo R."/>
            <person name="Traeger S."/>
            <person name="Wang M."/>
            <person name="Zifcakova L."/>
            <person name="Wipf D."/>
            <person name="Zambonelli A."/>
            <person name="Paolocci F."/>
            <person name="Nowrousian M."/>
            <person name="Ottonello S."/>
            <person name="Baldrian P."/>
            <person name="Spatafora J.W."/>
            <person name="Henrissat B."/>
            <person name="Nagy L.G."/>
            <person name="Aury J.M."/>
            <person name="Wincker P."/>
            <person name="Grigoriev I.V."/>
            <person name="Bonfante P."/>
            <person name="Martin F.M."/>
        </authorList>
    </citation>
    <scope>NUCLEOTIDE SEQUENCE [LARGE SCALE GENOMIC DNA]</scope>
    <source>
        <strain evidence="2 3">RN42</strain>
    </source>
</reference>
<protein>
    <submittedName>
        <fullName evidence="2">Uncharacterized protein</fullName>
    </submittedName>
</protein>
<dbReference type="Proteomes" id="UP000275078">
    <property type="component" value="Unassembled WGS sequence"/>
</dbReference>